<reference evidence="3 4" key="1">
    <citation type="journal article" date="2016" name="Mol. Biol. Evol.">
        <title>Comparative Genomics of Early-Diverging Mushroom-Forming Fungi Provides Insights into the Origins of Lignocellulose Decay Capabilities.</title>
        <authorList>
            <person name="Nagy L.G."/>
            <person name="Riley R."/>
            <person name="Tritt A."/>
            <person name="Adam C."/>
            <person name="Daum C."/>
            <person name="Floudas D."/>
            <person name="Sun H."/>
            <person name="Yadav J.S."/>
            <person name="Pangilinan J."/>
            <person name="Larsson K.H."/>
            <person name="Matsuura K."/>
            <person name="Barry K."/>
            <person name="Labutti K."/>
            <person name="Kuo R."/>
            <person name="Ohm R.A."/>
            <person name="Bhattacharya S.S."/>
            <person name="Shirouzu T."/>
            <person name="Yoshinaga Y."/>
            <person name="Martin F.M."/>
            <person name="Grigoriev I.V."/>
            <person name="Hibbett D.S."/>
        </authorList>
    </citation>
    <scope>NUCLEOTIDE SEQUENCE [LARGE SCALE GENOMIC DNA]</scope>
    <source>
        <strain evidence="3 4">HHB12029</strain>
    </source>
</reference>
<evidence type="ECO:0000313" key="4">
    <source>
        <dbReference type="Proteomes" id="UP000077266"/>
    </source>
</evidence>
<dbReference type="Pfam" id="PF07859">
    <property type="entry name" value="Abhydrolase_3"/>
    <property type="match status" value="1"/>
</dbReference>
<dbReference type="AlphaFoldDB" id="A0A165BBL9"/>
<dbReference type="InterPro" id="IPR013094">
    <property type="entry name" value="AB_hydrolase_3"/>
</dbReference>
<dbReference type="InterPro" id="IPR029058">
    <property type="entry name" value="AB_hydrolase_fold"/>
</dbReference>
<dbReference type="Gene3D" id="3.40.50.1820">
    <property type="entry name" value="alpha/beta hydrolase"/>
    <property type="match status" value="1"/>
</dbReference>
<dbReference type="Proteomes" id="UP000077266">
    <property type="component" value="Unassembled WGS sequence"/>
</dbReference>
<evidence type="ECO:0000256" key="1">
    <source>
        <dbReference type="ARBA" id="ARBA00022801"/>
    </source>
</evidence>
<feature type="domain" description="Alpha/beta hydrolase fold-3" evidence="2">
    <location>
        <begin position="89"/>
        <end position="311"/>
    </location>
</feature>
<keyword evidence="1" id="KW-0378">Hydrolase</keyword>
<gene>
    <name evidence="3" type="ORF">EXIGLDRAFT_781185</name>
</gene>
<evidence type="ECO:0000313" key="3">
    <source>
        <dbReference type="EMBL" id="KZV80266.1"/>
    </source>
</evidence>
<organism evidence="3 4">
    <name type="scientific">Exidia glandulosa HHB12029</name>
    <dbReference type="NCBI Taxonomy" id="1314781"/>
    <lineage>
        <taxon>Eukaryota</taxon>
        <taxon>Fungi</taxon>
        <taxon>Dikarya</taxon>
        <taxon>Basidiomycota</taxon>
        <taxon>Agaricomycotina</taxon>
        <taxon>Agaricomycetes</taxon>
        <taxon>Auriculariales</taxon>
        <taxon>Exidiaceae</taxon>
        <taxon>Exidia</taxon>
    </lineage>
</organism>
<dbReference type="InterPro" id="IPR050300">
    <property type="entry name" value="GDXG_lipolytic_enzyme"/>
</dbReference>
<proteinExistence type="predicted"/>
<sequence length="347" mass="38026">MSTVDQETDLPRATLDTPNERAALERLWISIFGNMMQGSFFLLTLVADIGKGRDRISTTIYTGRTGKCNLLIYLPKEDAPRRDHGTGVVVHLHGSGWTVGKAQFEHRAARRMADELGTIVVCPNYHKAPGYPYPFALYEMHAVLDWIASGGLSAVVKTHRESFVVDTTRIALSGGSAGGNLAACLALLTQKKPLCNNSSVVALGLLYPHVDAATPFEEKLDAMDNKKDVALPPWVSKFFLKAYLPPPRNFADPYVSPLRASPERLALFPETVLVTASKDYLAREGDQFAEKLQKAGVSVRHIQCQGVAHAFDLDPAFSKSQRQRNQAATEESWGTIIDVFRGALSAS</sequence>
<dbReference type="PANTHER" id="PTHR48081:SF8">
    <property type="entry name" value="ALPHA_BETA HYDROLASE FOLD-3 DOMAIN-CONTAINING PROTEIN-RELATED"/>
    <property type="match status" value="1"/>
</dbReference>
<dbReference type="EMBL" id="KV426501">
    <property type="protein sequence ID" value="KZV80266.1"/>
    <property type="molecule type" value="Genomic_DNA"/>
</dbReference>
<protein>
    <recommendedName>
        <fullName evidence="2">Alpha/beta hydrolase fold-3 domain-containing protein</fullName>
    </recommendedName>
</protein>
<dbReference type="SUPFAM" id="SSF53474">
    <property type="entry name" value="alpha/beta-Hydrolases"/>
    <property type="match status" value="1"/>
</dbReference>
<keyword evidence="4" id="KW-1185">Reference proteome</keyword>
<dbReference type="OrthoDB" id="408631at2759"/>
<evidence type="ECO:0000259" key="2">
    <source>
        <dbReference type="Pfam" id="PF07859"/>
    </source>
</evidence>
<dbReference type="InParanoid" id="A0A165BBL9"/>
<name>A0A165BBL9_EXIGL</name>
<accession>A0A165BBL9</accession>
<dbReference type="STRING" id="1314781.A0A165BBL9"/>
<dbReference type="PANTHER" id="PTHR48081">
    <property type="entry name" value="AB HYDROLASE SUPERFAMILY PROTEIN C4A8.06C"/>
    <property type="match status" value="1"/>
</dbReference>
<dbReference type="GO" id="GO:0016787">
    <property type="term" value="F:hydrolase activity"/>
    <property type="evidence" value="ECO:0007669"/>
    <property type="project" value="UniProtKB-KW"/>
</dbReference>